<evidence type="ECO:0000256" key="2">
    <source>
        <dbReference type="ARBA" id="ARBA00004141"/>
    </source>
</evidence>
<dbReference type="InterPro" id="IPR000462">
    <property type="entry name" value="CDP-OH_P_trans"/>
</dbReference>
<feature type="transmembrane region" description="Helical" evidence="15">
    <location>
        <begin position="59"/>
        <end position="79"/>
    </location>
</feature>
<evidence type="ECO:0000256" key="3">
    <source>
        <dbReference type="ARBA" id="ARBA00005189"/>
    </source>
</evidence>
<dbReference type="Pfam" id="PF01066">
    <property type="entry name" value="CDP-OH_P_transf"/>
    <property type="match status" value="1"/>
</dbReference>
<dbReference type="PROSITE" id="PS00379">
    <property type="entry name" value="CDP_ALCOHOL_P_TRANSF"/>
    <property type="match status" value="1"/>
</dbReference>
<accession>A0A2A6E099</accession>
<dbReference type="InterPro" id="IPR048254">
    <property type="entry name" value="CDP_ALCOHOL_P_TRANSF_CS"/>
</dbReference>
<gene>
    <name evidence="16" type="ORF">BLM47_07480</name>
</gene>
<evidence type="ECO:0000256" key="14">
    <source>
        <dbReference type="RuleBase" id="RU003750"/>
    </source>
</evidence>
<sequence length="173" mass="19231">MNVPNLFTVFRFCLIPLYLYVFFTGHPKTALGVILLAGGTDVLDGYLARRRGEATALGALLDPLADKLMMLAIVVSLLWKQWIPWQAAALVAMRDIGMILGSAIFHLRGKSTVRANWMGKLTTLCFYISIVLIFFGSPFALPLLWATIALSIVTSVIYLILVYHINRQSKKSV</sequence>
<comment type="subcellular location">
    <subcellularLocation>
        <location evidence="2">Membrane</location>
        <topology evidence="2">Multi-pass membrane protein</topology>
    </subcellularLocation>
</comment>
<evidence type="ECO:0000256" key="11">
    <source>
        <dbReference type="ARBA" id="ARBA00023209"/>
    </source>
</evidence>
<evidence type="ECO:0000313" key="17">
    <source>
        <dbReference type="Proteomes" id="UP000243688"/>
    </source>
</evidence>
<dbReference type="InterPro" id="IPR004570">
    <property type="entry name" value="Phosphatidylglycerol_P_synth"/>
</dbReference>
<keyword evidence="6 14" id="KW-0808">Transferase</keyword>
<keyword evidence="12" id="KW-1208">Phospholipid metabolism</keyword>
<feature type="transmembrane region" description="Helical" evidence="15">
    <location>
        <begin position="117"/>
        <end position="137"/>
    </location>
</feature>
<protein>
    <recommendedName>
        <fullName evidence="13">Phosphatidylglycerophosphate synthase</fullName>
    </recommendedName>
</protein>
<feature type="transmembrane region" description="Helical" evidence="15">
    <location>
        <begin position="143"/>
        <end position="165"/>
    </location>
</feature>
<keyword evidence="11" id="KW-0594">Phospholipid biosynthesis</keyword>
<comment type="caution">
    <text evidence="16">The sequence shown here is derived from an EMBL/GenBank/DDBJ whole genome shotgun (WGS) entry which is preliminary data.</text>
</comment>
<dbReference type="Proteomes" id="UP000243688">
    <property type="component" value="Unassembled WGS sequence"/>
</dbReference>
<dbReference type="PIRSF" id="PIRSF000847">
    <property type="entry name" value="Phos_ph_gly_syn"/>
    <property type="match status" value="1"/>
</dbReference>
<evidence type="ECO:0000256" key="8">
    <source>
        <dbReference type="ARBA" id="ARBA00022989"/>
    </source>
</evidence>
<dbReference type="GO" id="GO:0006655">
    <property type="term" value="P:phosphatidylglycerol biosynthetic process"/>
    <property type="evidence" value="ECO:0007669"/>
    <property type="project" value="UniProtKB-UniPathway"/>
</dbReference>
<evidence type="ECO:0000256" key="13">
    <source>
        <dbReference type="ARBA" id="ARBA00033018"/>
    </source>
</evidence>
<evidence type="ECO:0000256" key="5">
    <source>
        <dbReference type="ARBA" id="ARBA00022516"/>
    </source>
</evidence>
<comment type="function">
    <text evidence="1">This protein catalyzes the committed step to the synthesis of the acidic phospholipids.</text>
</comment>
<keyword evidence="7 15" id="KW-0812">Transmembrane</keyword>
<reference evidence="16 17" key="1">
    <citation type="submission" date="2016-12" db="EMBL/GenBank/DDBJ databases">
        <title>Candidatus Reconcilibacillus cellulovorans genome.</title>
        <authorList>
            <person name="Kolinko S."/>
            <person name="Wu Y.-W."/>
            <person name="Tachea F."/>
            <person name="Denzel E."/>
            <person name="Hiras J."/>
            <person name="Baecker N."/>
            <person name="Chan L.J."/>
            <person name="Eichorst S.A."/>
            <person name="Frey D."/>
            <person name="Adams P.D."/>
            <person name="Pray T."/>
            <person name="Tanjore D."/>
            <person name="Petzold C.J."/>
            <person name="Gladden J.M."/>
            <person name="Simmons B.A."/>
            <person name="Singer S.W."/>
        </authorList>
    </citation>
    <scope>NUCLEOTIDE SEQUENCE [LARGE SCALE GENOMIC DNA]</scope>
    <source>
        <strain evidence="16">JTherm</strain>
    </source>
</reference>
<evidence type="ECO:0000256" key="15">
    <source>
        <dbReference type="SAM" id="Phobius"/>
    </source>
</evidence>
<evidence type="ECO:0000256" key="7">
    <source>
        <dbReference type="ARBA" id="ARBA00022692"/>
    </source>
</evidence>
<proteinExistence type="inferred from homology"/>
<dbReference type="InterPro" id="IPR043130">
    <property type="entry name" value="CDP-OH_PTrfase_TM_dom"/>
</dbReference>
<dbReference type="EMBL" id="MOXJ01000015">
    <property type="protein sequence ID" value="PDO10362.1"/>
    <property type="molecule type" value="Genomic_DNA"/>
</dbReference>
<evidence type="ECO:0000313" key="16">
    <source>
        <dbReference type="EMBL" id="PDO10362.1"/>
    </source>
</evidence>
<keyword evidence="10 15" id="KW-0472">Membrane</keyword>
<feature type="transmembrane region" description="Helical" evidence="15">
    <location>
        <begin position="85"/>
        <end position="105"/>
    </location>
</feature>
<evidence type="ECO:0000256" key="1">
    <source>
        <dbReference type="ARBA" id="ARBA00003973"/>
    </source>
</evidence>
<keyword evidence="8 15" id="KW-1133">Transmembrane helix</keyword>
<dbReference type="GO" id="GO:0008444">
    <property type="term" value="F:CDP-diacylglycerol-glycerol-3-phosphate 3-phosphatidyltransferase activity"/>
    <property type="evidence" value="ECO:0007669"/>
    <property type="project" value="InterPro"/>
</dbReference>
<dbReference type="PANTHER" id="PTHR14269:SF11">
    <property type="entry name" value="CDP-DIACYLGLYCEROL--GLYCEROL-3-PHOSPHATE 3-PHOSPHATIDYLTRANSFERASE"/>
    <property type="match status" value="1"/>
</dbReference>
<comment type="pathway">
    <text evidence="3">Lipid metabolism.</text>
</comment>
<organism evidence="16 17">
    <name type="scientific">Candidatus Reconcilbacillus cellulovorans</name>
    <dbReference type="NCBI Taxonomy" id="1906605"/>
    <lineage>
        <taxon>Bacteria</taxon>
        <taxon>Bacillati</taxon>
        <taxon>Bacillota</taxon>
        <taxon>Bacilli</taxon>
        <taxon>Bacillales</taxon>
        <taxon>Paenibacillaceae</taxon>
        <taxon>Candidatus Reconcilbacillus</taxon>
    </lineage>
</organism>
<dbReference type="Gene3D" id="1.20.120.1760">
    <property type="match status" value="1"/>
</dbReference>
<comment type="similarity">
    <text evidence="4 14">Belongs to the CDP-alcohol phosphatidyltransferase class-I family.</text>
</comment>
<evidence type="ECO:0000256" key="12">
    <source>
        <dbReference type="ARBA" id="ARBA00023264"/>
    </source>
</evidence>
<dbReference type="PANTHER" id="PTHR14269">
    <property type="entry name" value="CDP-DIACYLGLYCEROL--GLYCEROL-3-PHOSPHATE 3-PHOSPHATIDYLTRANSFERASE-RELATED"/>
    <property type="match status" value="1"/>
</dbReference>
<keyword evidence="5" id="KW-0444">Lipid biosynthesis</keyword>
<evidence type="ECO:0000256" key="9">
    <source>
        <dbReference type="ARBA" id="ARBA00023098"/>
    </source>
</evidence>
<evidence type="ECO:0000256" key="6">
    <source>
        <dbReference type="ARBA" id="ARBA00022679"/>
    </source>
</evidence>
<keyword evidence="9" id="KW-0443">Lipid metabolism</keyword>
<dbReference type="AlphaFoldDB" id="A0A2A6E099"/>
<dbReference type="InterPro" id="IPR050324">
    <property type="entry name" value="CDP-alcohol_PTase-I"/>
</dbReference>
<name>A0A2A6E099_9BACL</name>
<evidence type="ECO:0000256" key="4">
    <source>
        <dbReference type="ARBA" id="ARBA00010441"/>
    </source>
</evidence>
<evidence type="ECO:0000256" key="10">
    <source>
        <dbReference type="ARBA" id="ARBA00023136"/>
    </source>
</evidence>
<dbReference type="GO" id="GO:0016020">
    <property type="term" value="C:membrane"/>
    <property type="evidence" value="ECO:0007669"/>
    <property type="project" value="UniProtKB-SubCell"/>
</dbReference>
<dbReference type="UniPathway" id="UPA00084">
    <property type="reaction ID" value="UER00503"/>
</dbReference>